<dbReference type="SMART" id="SM00912">
    <property type="entry name" value="Haemagg_act"/>
    <property type="match status" value="1"/>
</dbReference>
<dbReference type="NCBIfam" id="TIGR01731">
    <property type="entry name" value="fil_hemag_20aa"/>
    <property type="match status" value="18"/>
</dbReference>
<dbReference type="SUPFAM" id="SSF51126">
    <property type="entry name" value="Pectin lyase-like"/>
    <property type="match status" value="1"/>
</dbReference>
<evidence type="ECO:0000313" key="4">
    <source>
        <dbReference type="EMBL" id="GGY05850.1"/>
    </source>
</evidence>
<dbReference type="InterPro" id="IPR008619">
    <property type="entry name" value="Filamentous_hemagglutn_rpt"/>
</dbReference>
<feature type="region of interest" description="Disordered" evidence="1">
    <location>
        <begin position="1321"/>
        <end position="1344"/>
    </location>
</feature>
<organism evidence="4 5">
    <name type="scientific">Paludibacterium paludis</name>
    <dbReference type="NCBI Taxonomy" id="1225769"/>
    <lineage>
        <taxon>Bacteria</taxon>
        <taxon>Pseudomonadati</taxon>
        <taxon>Pseudomonadota</taxon>
        <taxon>Betaproteobacteria</taxon>
        <taxon>Neisseriales</taxon>
        <taxon>Chromobacteriaceae</taxon>
        <taxon>Paludibacterium</taxon>
    </lineage>
</organism>
<comment type="caution">
    <text evidence="4">The sequence shown here is derived from an EMBL/GenBank/DDBJ whole genome shotgun (WGS) entry which is preliminary data.</text>
</comment>
<protein>
    <recommendedName>
        <fullName evidence="6">Filamentous hemagglutinin</fullName>
    </recommendedName>
</protein>
<proteinExistence type="predicted"/>
<gene>
    <name evidence="4" type="ORF">GCM10011289_05330</name>
</gene>
<accession>A0A918NYU5</accession>
<keyword evidence="5" id="KW-1185">Reference proteome</keyword>
<evidence type="ECO:0000259" key="3">
    <source>
        <dbReference type="SMART" id="SM00912"/>
    </source>
</evidence>
<evidence type="ECO:0000313" key="5">
    <source>
        <dbReference type="Proteomes" id="UP000645257"/>
    </source>
</evidence>
<dbReference type="GO" id="GO:0003824">
    <property type="term" value="F:catalytic activity"/>
    <property type="evidence" value="ECO:0007669"/>
    <property type="project" value="UniProtKB-ARBA"/>
</dbReference>
<dbReference type="Pfam" id="PF05594">
    <property type="entry name" value="Fil_haemagg"/>
    <property type="match status" value="8"/>
</dbReference>
<sequence length="3094" mass="316412">MLAGFGAAALAQGPEAAPGGPTVSAAPNGVTVVQIAAPSAGGVSHNRYERFDVPERGVILNNSAGIAATGLAGFIDGNAALKGGAASLILNEVIAPNPSRLAGYLEVAGQRAEVVIANPWGITCAGCGFINAERATLTTGRPVLDNGLLAGYRVEGGTLRVDGQDLDVSGLDSFTLIGRALQLNRGVYAKRLEVVLGRNEVDKATLAARPLAAQGGEGVALDVAALGGMYAGAIRLTSSEAGFAVNSRGRIAATAGAVHLNSAGDITLVERVEGRDAVAVRAAGTLTQQGDVRGGSVSLEGAQRVRVDGGIVAQGALTVTAGAVDGAGAWVAGAKEDGTLDAGGLLTVQTSGALAFRGQWRAGGSLAVSAGSLELSGMQLLSAHGDLTLSGRGDARLAGASAVAAGTARLTAGGRLDLSRGVLDGAGLALAAHEVVNDGGTLTQRGAGEARVSATAGFANRGGRLAVAGDLTLDSGGTLNNDDGTIEAAGRLTLTGAELLARHGRIAALGEGAARLTFSGAIDASDGRMGGNGDVHLRANRIDSSRGAWSSDGTLTLQSGDWTNQDGTVTARRLTLTAADVDNRRGTLAQSGAGLAELAFGGRFDNSGGTVTSRGALALRAGDWTQLAGRFQTAGAATIKVAGQVRSTDNSVIASGGDLALGAGGVDNRAAAIESGAALALEVGSLSNGAGRIQAVGGGASRLTVSGALDNRSGAILSASALSLAADTVRNDGGKLASGGRLTLTAGDVANAGGLLQGAALSVSSRSFANSGTVLASGGEDSRLDVDTDLQNRGGRIHGAGTLRVTATTLGNGGGELVGRENLAVRSERLEGAGVLGSDGDVSLAVTGDLQLGASERWVAGRDLTLAAGGHTVNDGTLVAGRALHWQSGGDIANRGGAQGVGELDVRTGGTLANDGSLAGRGVRLTASTLDNRGLIAGETIAFGGDRLTNRGAGAAIAAGGDMQLSPGLELSNLDGAWMSAEGRLSVGEAARPVGAILNRQSTIQSGGAMTVFAGQLVNDTTAPALTRVRQTAPQSVMNLYSLPRAHEFWYDCGSGGRDMCELNFPYVGKVTFTNGVYQDSYTKAGVTGTAEIRLLKDDTKRRVLTVQMAENGKPAGVRELPYFQAENGSYFYLDGYDPARDILPTRLVDSLVLTPARIAFHHTFGAAWRNTGLLFEGEVVEVFPKFAPVAGRDTVFPKAAPGPLTVTTTIATDTLAGPLASRANLLAGQDMTLTVDSLTNRYSTIAAQGDLTVTSRTPVANLGQALNRITTRTIVQGANTETEESAEQIGSVDAIMASRQTLGIAAPAIRNITHDAAVPAAPAAETPTGAGSVPPGSVGAPSRMAGSIRIGQTVPDDYLPPPGGLFAVHRAPGQRYLVETDPRFTSYAKFVSSDYMLKQLGHDPARLEKRLGDGYYEQQRIAQTITGLTGQRFLAGYADAMEQYQGLMNNGVEFARQFQLTPGIALTADQMRQLTRDMVWLEERVVNGETVLAPVVYLAGAQNAPAGQGAVMSGQRVALLADGELVNRGAIEGGEVLAQAGTIALAGGRVQAAGTVALNAAETLTLSGSATQEGRGAAIHGGAVWLGAGRDLAVSGSTVTASQAQHWKAGGALSLERAAIHSDGTFAATAGGDMTWFVSSLSSAGDAALAAGGALALTARQWSSRYGETLSGGNTRSRYASSEMWTEGSRLESAAGLSLTTGKDLTVEASRLAAGSALQATVGGDLRIRSTVDTRTERRDVDVGSKSYGFDSRRDFLNLASMTGASVDLAVRGRAELTGAELAGQNGAVTVRAGQDVTLNAVALTRSSFDYAKNGSYTRSRDVVQQGSRLDGRQAVSVLAGQDIETHAATLKSDGRAELAAGRDVRLDTALNEHSDERKTTGSKRGTFSSTKTVDIAINRSASEVGTLVSADSIGVAAGRDVAIRAGQVAGTQSVGLEAGRELTLQAGTVKNQVYQLHNEKTSGVFSGGGIGFTFGSKELTQTLDGKGVSESQNRALVGSVNGDLTLRAGDALTIRGSDVTAGKDVRVDARRQALEAGVDTWHSEQKTVSQSSGLTVQFTSPLINGLQAMASAAQTATETKDDRVKALSAATAAFAGYNSYAAYQQAMAGQNGHASNGLKISITVGGSHSETVTKNSSTTLAGSLLKAGGDLTLSATGGGADSSIRATAAQLLAGRDATLGADNAIELQSGQNSSEQHTTNRSASGGFGVAIAFQGGKPAFGFTANGSVGRGHSDGKDSRQVDTTLNAAGTVNLTSGGDTALKGAEVSGTTVVAKVGGNLDIQSRQDTSTFDSKNENLSADVTVGFGFSGSANYSYQRIKADYASVQRQSGIKAGDGGFQVTVGGNTNLTGAVIESHRAAIEAGRNSLTTGSLSASDIRNHADVSAVSISLGVGGSMGGSPGGSGPFGSSSMAFQNGASGSGAAAFADSHQSSTTTSGVSAGALTITGGQGAPAIDRTVSTETDSTHRLTNDFDQAKVQNALDVTMAFQQQASTFVANQIAKEKTAQLNLEKALAEQTRARDGADAAQQARAEAAVAEAWQDYSEAYDTAKAWGPGGGKGQLFTVLSAGFGGNAAGGMADVIQNGAVAYLQGLGAQEVKALAAKLEASGLSQSAAETVRGALHALTGCVGAAASGQNCGAGAMGGAAAVVLNTVLGGDTARMTPEEKRNREDIVSALVTGIALGSGQAASAGTALQAAKTEMENNGFSDSHFPVRGDKTIQEIVKKGEQVGSEKAVRTALDMLPVVGFLLSINDAKTAADVLLALPNLVPELQSLRALAREVQMALEAGNLVKANLVLSKARQEITRVCSAGACFVAGTPVWTDQGLKPIEAFAGGERVWARNDETGEFAFRPVVAHKATPDQVIYTVTIADQNGNEDLLRTTAEHPFWVRDWGWRKAALLQAGMTLLDGRDRPLTVVSVAQEPYTDVVYNIQVEAFHTYHVGELGTWVHNANCCGVRGGSASQVGKEGESRSSVVQVRSSSEKLLNALADFHSQRYQFGNNVYQLDKAGLKHVLERHHPGYWGGEAKSVQTFLDPKMTIVDVQNVIKEVMAQNRELLSSMHPYDTKQINGKVGGVEYVLGLRRGRIGQLYPK</sequence>
<dbReference type="CDD" id="cd00081">
    <property type="entry name" value="Hint"/>
    <property type="match status" value="1"/>
</dbReference>
<dbReference type="Pfam" id="PF13332">
    <property type="entry name" value="Fil_haemagg_2"/>
    <property type="match status" value="3"/>
</dbReference>
<dbReference type="InterPro" id="IPR010069">
    <property type="entry name" value="CdiA_FHA1_rpt"/>
</dbReference>
<dbReference type="Gene3D" id="2.170.16.10">
    <property type="entry name" value="Hedgehog/Intein (Hint) domain"/>
    <property type="match status" value="1"/>
</dbReference>
<feature type="region of interest" description="Disordered" evidence="1">
    <location>
        <begin position="2433"/>
        <end position="2463"/>
    </location>
</feature>
<dbReference type="Gene3D" id="2.160.20.10">
    <property type="entry name" value="Single-stranded right-handed beta-helix, Pectin lyase-like"/>
    <property type="match status" value="1"/>
</dbReference>
<dbReference type="InterPro" id="IPR036844">
    <property type="entry name" value="Hint_dom_sf"/>
</dbReference>
<dbReference type="InterPro" id="IPR008638">
    <property type="entry name" value="FhaB/CdiA-like_TPS"/>
</dbReference>
<evidence type="ECO:0008006" key="6">
    <source>
        <dbReference type="Google" id="ProtNLM"/>
    </source>
</evidence>
<reference evidence="4" key="1">
    <citation type="journal article" date="2014" name="Int. J. Syst. Evol. Microbiol.">
        <title>Complete genome sequence of Corynebacterium casei LMG S-19264T (=DSM 44701T), isolated from a smear-ripened cheese.</title>
        <authorList>
            <consortium name="US DOE Joint Genome Institute (JGI-PGF)"/>
            <person name="Walter F."/>
            <person name="Albersmeier A."/>
            <person name="Kalinowski J."/>
            <person name="Ruckert C."/>
        </authorList>
    </citation>
    <scope>NUCLEOTIDE SEQUENCE</scope>
    <source>
        <strain evidence="4">KCTC 32182</strain>
    </source>
</reference>
<dbReference type="Pfam" id="PF05860">
    <property type="entry name" value="TPS"/>
    <property type="match status" value="1"/>
</dbReference>
<evidence type="ECO:0000259" key="2">
    <source>
        <dbReference type="SMART" id="SM00306"/>
    </source>
</evidence>
<dbReference type="EMBL" id="BMYX01000002">
    <property type="protein sequence ID" value="GGY05850.1"/>
    <property type="molecule type" value="Genomic_DNA"/>
</dbReference>
<feature type="domain" description="Filamentous haemagglutinin FhaB/tRNA nuclease CdiA-like TPS" evidence="3">
    <location>
        <begin position="27"/>
        <end position="147"/>
    </location>
</feature>
<dbReference type="InterPro" id="IPR011050">
    <property type="entry name" value="Pectin_lyase_fold/virulence"/>
</dbReference>
<dbReference type="Proteomes" id="UP000645257">
    <property type="component" value="Unassembled WGS sequence"/>
</dbReference>
<feature type="compositionally biased region" description="Low complexity" evidence="1">
    <location>
        <begin position="1321"/>
        <end position="1332"/>
    </location>
</feature>
<dbReference type="InterPro" id="IPR012334">
    <property type="entry name" value="Pectin_lyas_fold"/>
</dbReference>
<reference evidence="4" key="2">
    <citation type="submission" date="2020-09" db="EMBL/GenBank/DDBJ databases">
        <authorList>
            <person name="Sun Q."/>
            <person name="Kim S."/>
        </authorList>
    </citation>
    <scope>NUCLEOTIDE SEQUENCE</scope>
    <source>
        <strain evidence="4">KCTC 32182</strain>
    </source>
</reference>
<name>A0A918NYU5_9NEIS</name>
<evidence type="ECO:0000256" key="1">
    <source>
        <dbReference type="SAM" id="MobiDB-lite"/>
    </source>
</evidence>
<dbReference type="SMART" id="SM00306">
    <property type="entry name" value="HintN"/>
    <property type="match status" value="1"/>
</dbReference>
<dbReference type="NCBIfam" id="TIGR01901">
    <property type="entry name" value="adhes_NPXG"/>
    <property type="match status" value="1"/>
</dbReference>
<feature type="domain" description="Hint" evidence="2">
    <location>
        <begin position="2813"/>
        <end position="2912"/>
    </location>
</feature>
<dbReference type="Pfam" id="PF07591">
    <property type="entry name" value="PT-HINT"/>
    <property type="match status" value="1"/>
</dbReference>
<dbReference type="SUPFAM" id="SSF51294">
    <property type="entry name" value="Hedgehog/intein (Hint) domain"/>
    <property type="match status" value="1"/>
</dbReference>
<dbReference type="InterPro" id="IPR025157">
    <property type="entry name" value="Hemagglutinin_rpt"/>
</dbReference>
<dbReference type="InterPro" id="IPR003587">
    <property type="entry name" value="Hint_dom_N"/>
</dbReference>